<evidence type="ECO:0000256" key="7">
    <source>
        <dbReference type="RuleBase" id="RU369079"/>
    </source>
</evidence>
<keyword evidence="6 8" id="KW-0472">Membrane</keyword>
<evidence type="ECO:0000256" key="8">
    <source>
        <dbReference type="SAM" id="Phobius"/>
    </source>
</evidence>
<dbReference type="OrthoDB" id="9790209at2"/>
<keyword evidence="4 8" id="KW-0812">Transmembrane</keyword>
<evidence type="ECO:0000256" key="6">
    <source>
        <dbReference type="ARBA" id="ARBA00023136"/>
    </source>
</evidence>
<dbReference type="EMBL" id="SACL01000047">
    <property type="protein sequence ID" value="RVT89026.1"/>
    <property type="molecule type" value="Genomic_DNA"/>
</dbReference>
<feature type="transmembrane region" description="Helical" evidence="8">
    <location>
        <begin position="12"/>
        <end position="34"/>
    </location>
</feature>
<name>A0A437LUG5_9PROT</name>
<comment type="subcellular location">
    <subcellularLocation>
        <location evidence="1 7">Cell inner membrane</location>
        <topology evidence="1 7">Multi-pass membrane protein</topology>
    </subcellularLocation>
</comment>
<proteinExistence type="predicted"/>
<dbReference type="InterPro" id="IPR010656">
    <property type="entry name" value="DctM"/>
</dbReference>
<keyword evidence="2" id="KW-1003">Cell membrane</keyword>
<dbReference type="Pfam" id="PF06808">
    <property type="entry name" value="DctM"/>
    <property type="match status" value="1"/>
</dbReference>
<keyword evidence="11" id="KW-1185">Reference proteome</keyword>
<feature type="transmembrane region" description="Helical" evidence="8">
    <location>
        <begin position="55"/>
        <end position="74"/>
    </location>
</feature>
<dbReference type="GO" id="GO:0022857">
    <property type="term" value="F:transmembrane transporter activity"/>
    <property type="evidence" value="ECO:0007669"/>
    <property type="project" value="UniProtKB-UniRule"/>
</dbReference>
<dbReference type="PANTHER" id="PTHR33362:SF5">
    <property type="entry name" value="C4-DICARBOXYLATE TRAP TRANSPORTER LARGE PERMEASE PROTEIN DCTM"/>
    <property type="match status" value="1"/>
</dbReference>
<organism evidence="10 11">
    <name type="scientific">Rhodovarius crocodyli</name>
    <dbReference type="NCBI Taxonomy" id="1979269"/>
    <lineage>
        <taxon>Bacteria</taxon>
        <taxon>Pseudomonadati</taxon>
        <taxon>Pseudomonadota</taxon>
        <taxon>Alphaproteobacteria</taxon>
        <taxon>Acetobacterales</taxon>
        <taxon>Roseomonadaceae</taxon>
        <taxon>Rhodovarius</taxon>
    </lineage>
</organism>
<comment type="function">
    <text evidence="7">Part of the tripartite ATP-independent periplasmic (TRAP) transport system.</text>
</comment>
<dbReference type="GO" id="GO:0005886">
    <property type="term" value="C:plasma membrane"/>
    <property type="evidence" value="ECO:0007669"/>
    <property type="project" value="UniProtKB-SubCell"/>
</dbReference>
<dbReference type="AlphaFoldDB" id="A0A437LUG5"/>
<evidence type="ECO:0000256" key="1">
    <source>
        <dbReference type="ARBA" id="ARBA00004429"/>
    </source>
</evidence>
<keyword evidence="3 7" id="KW-0997">Cell inner membrane</keyword>
<keyword evidence="5 8" id="KW-1133">Transmembrane helix</keyword>
<keyword evidence="7" id="KW-0813">Transport</keyword>
<feature type="non-terminal residue" evidence="10">
    <location>
        <position position="84"/>
    </location>
</feature>
<dbReference type="PANTHER" id="PTHR33362">
    <property type="entry name" value="SIALIC ACID TRAP TRANSPORTER PERMEASE PROTEIN SIAT-RELATED"/>
    <property type="match status" value="1"/>
</dbReference>
<protein>
    <submittedName>
        <fullName evidence="10">TRAP transporter large permease subunit</fullName>
    </submittedName>
</protein>
<comment type="caution">
    <text evidence="10">The sequence shown here is derived from an EMBL/GenBank/DDBJ whole genome shotgun (WGS) entry which is preliminary data.</text>
</comment>
<evidence type="ECO:0000259" key="9">
    <source>
        <dbReference type="Pfam" id="PF06808"/>
    </source>
</evidence>
<feature type="non-terminal residue" evidence="10">
    <location>
        <position position="1"/>
    </location>
</feature>
<dbReference type="Proteomes" id="UP000282957">
    <property type="component" value="Unassembled WGS sequence"/>
</dbReference>
<dbReference type="RefSeq" id="WP_127790448.1">
    <property type="nucleotide sequence ID" value="NZ_SACL01000047.1"/>
</dbReference>
<evidence type="ECO:0000256" key="4">
    <source>
        <dbReference type="ARBA" id="ARBA00022692"/>
    </source>
</evidence>
<evidence type="ECO:0000313" key="11">
    <source>
        <dbReference type="Proteomes" id="UP000282957"/>
    </source>
</evidence>
<dbReference type="InterPro" id="IPR004681">
    <property type="entry name" value="TRAP_DctM"/>
</dbReference>
<accession>A0A437LUG5</accession>
<evidence type="ECO:0000256" key="2">
    <source>
        <dbReference type="ARBA" id="ARBA00022475"/>
    </source>
</evidence>
<gene>
    <name evidence="10" type="ORF">EOD42_25690</name>
</gene>
<evidence type="ECO:0000256" key="3">
    <source>
        <dbReference type="ARBA" id="ARBA00022519"/>
    </source>
</evidence>
<sequence>LITETSVGALYIAALFPSLLVVALFVGLIAWHGVRNPLPKPPPIPLREKLIALKDLTPTVLLIVLVLGSIYGGYATPTEAAALG</sequence>
<evidence type="ECO:0000313" key="10">
    <source>
        <dbReference type="EMBL" id="RVT89026.1"/>
    </source>
</evidence>
<feature type="domain" description="TRAP C4-dicarboxylate transport system permease DctM subunit" evidence="9">
    <location>
        <begin position="3"/>
        <end position="83"/>
    </location>
</feature>
<evidence type="ECO:0000256" key="5">
    <source>
        <dbReference type="ARBA" id="ARBA00022989"/>
    </source>
</evidence>
<reference evidence="10 11" key="1">
    <citation type="submission" date="2019-01" db="EMBL/GenBank/DDBJ databases">
        <authorList>
            <person name="Chen W.-M."/>
        </authorList>
    </citation>
    <scope>NUCLEOTIDE SEQUENCE [LARGE SCALE GENOMIC DNA]</scope>
    <source>
        <strain evidence="10 11">CCP-6</strain>
    </source>
</reference>